<dbReference type="PANTHER" id="PTHR44395:SF1">
    <property type="entry name" value="PROTEIN O-MANNOSYL-TRANSFERASE TMTC3"/>
    <property type="match status" value="1"/>
</dbReference>
<gene>
    <name evidence="3" type="ORF">S03H2_17691</name>
</gene>
<dbReference type="PANTHER" id="PTHR44395">
    <property type="match status" value="1"/>
</dbReference>
<accession>X1EKU6</accession>
<dbReference type="Pfam" id="PF13231">
    <property type="entry name" value="PMT_2"/>
    <property type="match status" value="1"/>
</dbReference>
<proteinExistence type="predicted"/>
<organism evidence="3">
    <name type="scientific">marine sediment metagenome</name>
    <dbReference type="NCBI Taxonomy" id="412755"/>
    <lineage>
        <taxon>unclassified sequences</taxon>
        <taxon>metagenomes</taxon>
        <taxon>ecological metagenomes</taxon>
    </lineage>
</organism>
<dbReference type="AlphaFoldDB" id="X1EKU6"/>
<dbReference type="EMBL" id="BARU01009140">
    <property type="protein sequence ID" value="GAH33217.1"/>
    <property type="molecule type" value="Genomic_DNA"/>
</dbReference>
<keyword evidence="1" id="KW-0812">Transmembrane</keyword>
<feature type="transmembrane region" description="Helical" evidence="1">
    <location>
        <begin position="146"/>
        <end position="163"/>
    </location>
</feature>
<keyword evidence="1" id="KW-0472">Membrane</keyword>
<evidence type="ECO:0000313" key="3">
    <source>
        <dbReference type="EMBL" id="GAH33217.1"/>
    </source>
</evidence>
<feature type="domain" description="Glycosyltransferase RgtA/B/C/D-like" evidence="2">
    <location>
        <begin position="93"/>
        <end position="197"/>
    </location>
</feature>
<sequence>MKGPSDKLQTIIILLLLAAATLAVYQQVRGHDFIAFDDDLYVTDNVNVQNGLTWRGVKWAFTTTQAYNWHPLVWISHMLDCQLYNLNPAGHHFTNVLFHIVNTLLLFLVLNRMTGSFWRSGFVAALFALHPLHVESVAWVSERKDVLSTFFWLLTMWLYVHYVRHPRLVNYLSIMLALALGLMAKQMLVTLPLVLLLLDYWPLERFTLGRQK</sequence>
<name>X1EKU6_9ZZZZ</name>
<keyword evidence="1" id="KW-1133">Transmembrane helix</keyword>
<feature type="non-terminal residue" evidence="3">
    <location>
        <position position="212"/>
    </location>
</feature>
<evidence type="ECO:0000259" key="2">
    <source>
        <dbReference type="Pfam" id="PF13231"/>
    </source>
</evidence>
<feature type="transmembrane region" description="Helical" evidence="1">
    <location>
        <begin position="175"/>
        <end position="198"/>
    </location>
</feature>
<feature type="transmembrane region" description="Helical" evidence="1">
    <location>
        <begin position="117"/>
        <end position="134"/>
    </location>
</feature>
<feature type="transmembrane region" description="Helical" evidence="1">
    <location>
        <begin position="92"/>
        <end position="110"/>
    </location>
</feature>
<comment type="caution">
    <text evidence="3">The sequence shown here is derived from an EMBL/GenBank/DDBJ whole genome shotgun (WGS) entry which is preliminary data.</text>
</comment>
<dbReference type="InterPro" id="IPR038731">
    <property type="entry name" value="RgtA/B/C-like"/>
</dbReference>
<reference evidence="3" key="1">
    <citation type="journal article" date="2014" name="Front. Microbiol.">
        <title>High frequency of phylogenetically diverse reductive dehalogenase-homologous genes in deep subseafloor sedimentary metagenomes.</title>
        <authorList>
            <person name="Kawai M."/>
            <person name="Futagami T."/>
            <person name="Toyoda A."/>
            <person name="Takaki Y."/>
            <person name="Nishi S."/>
            <person name="Hori S."/>
            <person name="Arai W."/>
            <person name="Tsubouchi T."/>
            <person name="Morono Y."/>
            <person name="Uchiyama I."/>
            <person name="Ito T."/>
            <person name="Fujiyama A."/>
            <person name="Inagaki F."/>
            <person name="Takami H."/>
        </authorList>
    </citation>
    <scope>NUCLEOTIDE SEQUENCE</scope>
    <source>
        <strain evidence="3">Expedition CK06-06</strain>
    </source>
</reference>
<protein>
    <recommendedName>
        <fullName evidence="2">Glycosyltransferase RgtA/B/C/D-like domain-containing protein</fullName>
    </recommendedName>
</protein>
<evidence type="ECO:0000256" key="1">
    <source>
        <dbReference type="SAM" id="Phobius"/>
    </source>
</evidence>